<dbReference type="InterPro" id="IPR015421">
    <property type="entry name" value="PyrdxlP-dep_Trfase_major"/>
</dbReference>
<evidence type="ECO:0000256" key="3">
    <source>
        <dbReference type="RuleBase" id="RU003693"/>
    </source>
</evidence>
<keyword evidence="5" id="KW-0808">Transferase</keyword>
<comment type="cofactor">
    <cofactor evidence="1 3">
        <name>pyridoxal 5'-phosphate</name>
        <dbReference type="ChEBI" id="CHEBI:597326"/>
    </cofactor>
</comment>
<keyword evidence="2 3" id="KW-0663">Pyridoxal phosphate</keyword>
<dbReference type="Gene3D" id="3.90.1150.10">
    <property type="entry name" value="Aspartate Aminotransferase, domain 1"/>
    <property type="match status" value="1"/>
</dbReference>
<dbReference type="InterPro" id="IPR001917">
    <property type="entry name" value="Aminotrans_II_pyridoxalP_BS"/>
</dbReference>
<dbReference type="GO" id="GO:0008483">
    <property type="term" value="F:transaminase activity"/>
    <property type="evidence" value="ECO:0007669"/>
    <property type="project" value="UniProtKB-KW"/>
</dbReference>
<dbReference type="InterPro" id="IPR004839">
    <property type="entry name" value="Aminotransferase_I/II_large"/>
</dbReference>
<dbReference type="RefSeq" id="WP_154572796.1">
    <property type="nucleotide sequence ID" value="NZ_VUNB01000005.1"/>
</dbReference>
<dbReference type="EMBL" id="VUNB01000005">
    <property type="protein sequence ID" value="MST69326.1"/>
    <property type="molecule type" value="Genomic_DNA"/>
</dbReference>
<evidence type="ECO:0000259" key="4">
    <source>
        <dbReference type="Pfam" id="PF00155"/>
    </source>
</evidence>
<sequence>MKNRVRDELLGEHKSYAENTPAATEDTLDCSLGINPYGFPDVVEDVIRNFDVKRLYQYPHSTEAREAVVKYWEDYAFIEPENVVLTDGSVTALFLLVNVLSRPEAEMVCFMPTFTDMVEYARTMGMKVHGVNSLEEENYRENVDRLMDAITENTSLVYIDNPNNPTGQSLSLQEMRKVLEKCEKLGVYCLIDEAYADFLPREESAVTLGPDYHCMISVRTFSKGFGLAGARAGYIITNKELVSYIARVSNPYMMNEISRALTAAVLKYKTQPEEHGMDFSIIKGALRDACGQRIIMAETDDRVPICLLRHADENVDLQQLLLDRGIITCSGAEFEPLEKNCVRLRVPAISDAGILIEAFKKLGRK</sequence>
<comment type="similarity">
    <text evidence="3">Belongs to the class-II pyridoxal-phosphate-dependent aminotransferase family.</text>
</comment>
<comment type="caution">
    <text evidence="5">The sequence shown here is derived from an EMBL/GenBank/DDBJ whole genome shotgun (WGS) entry which is preliminary data.</text>
</comment>
<dbReference type="AlphaFoldDB" id="A0A6A8MCT3"/>
<dbReference type="Gene3D" id="3.40.640.10">
    <property type="entry name" value="Type I PLP-dependent aspartate aminotransferase-like (Major domain)"/>
    <property type="match status" value="1"/>
</dbReference>
<accession>A0A6A8MCT3</accession>
<dbReference type="InterPro" id="IPR015422">
    <property type="entry name" value="PyrdxlP-dep_Trfase_small"/>
</dbReference>
<gene>
    <name evidence="5" type="ORF">FYJ66_06955</name>
</gene>
<dbReference type="PROSITE" id="PS00599">
    <property type="entry name" value="AA_TRANSFER_CLASS_2"/>
    <property type="match status" value="1"/>
</dbReference>
<evidence type="ECO:0000256" key="2">
    <source>
        <dbReference type="ARBA" id="ARBA00022898"/>
    </source>
</evidence>
<reference evidence="5" key="1">
    <citation type="submission" date="2019-09" db="EMBL/GenBank/DDBJ databases">
        <title>In-depth cultivation of the pig gut microbiome towards novel bacterial diversity and tailored functional studies.</title>
        <authorList>
            <person name="Wylensek D."/>
            <person name="Hitch T.C.A."/>
            <person name="Clavel T."/>
        </authorList>
    </citation>
    <scope>NUCLEOTIDE SEQUENCE</scope>
    <source>
        <strain evidence="5">RF-744-FAT-WT-3</strain>
    </source>
</reference>
<evidence type="ECO:0000256" key="1">
    <source>
        <dbReference type="ARBA" id="ARBA00001933"/>
    </source>
</evidence>
<protein>
    <submittedName>
        <fullName evidence="5">Histidinol-phosphate aminotransferase family protein</fullName>
    </submittedName>
</protein>
<dbReference type="Pfam" id="PF00155">
    <property type="entry name" value="Aminotran_1_2"/>
    <property type="match status" value="1"/>
</dbReference>
<evidence type="ECO:0000313" key="5">
    <source>
        <dbReference type="EMBL" id="MST69326.1"/>
    </source>
</evidence>
<feature type="domain" description="Aminotransferase class I/classII large" evidence="4">
    <location>
        <begin position="39"/>
        <end position="352"/>
    </location>
</feature>
<name>A0A6A8MCT3_9FIRM</name>
<dbReference type="PANTHER" id="PTHR42885">
    <property type="entry name" value="HISTIDINOL-PHOSPHATE AMINOTRANSFERASE-RELATED"/>
    <property type="match status" value="1"/>
</dbReference>
<proteinExistence type="inferred from homology"/>
<organism evidence="5">
    <name type="scientific">Baileyella intestinalis</name>
    <dbReference type="NCBI Taxonomy" id="2606709"/>
    <lineage>
        <taxon>Bacteria</taxon>
        <taxon>Bacillati</taxon>
        <taxon>Bacillota</taxon>
        <taxon>Clostridia</taxon>
        <taxon>Peptostreptococcales</taxon>
        <taxon>Anaerovoracaceae</taxon>
        <taxon>Baileyella</taxon>
    </lineage>
</organism>
<dbReference type="GO" id="GO:0030170">
    <property type="term" value="F:pyridoxal phosphate binding"/>
    <property type="evidence" value="ECO:0007669"/>
    <property type="project" value="InterPro"/>
</dbReference>
<keyword evidence="5" id="KW-0032">Aminotransferase</keyword>
<dbReference type="CDD" id="cd00609">
    <property type="entry name" value="AAT_like"/>
    <property type="match status" value="1"/>
</dbReference>
<dbReference type="SUPFAM" id="SSF53383">
    <property type="entry name" value="PLP-dependent transferases"/>
    <property type="match status" value="1"/>
</dbReference>
<dbReference type="InterPro" id="IPR015424">
    <property type="entry name" value="PyrdxlP-dep_Trfase"/>
</dbReference>